<keyword evidence="19" id="KW-1185">Reference proteome</keyword>
<dbReference type="KEGG" id="ptf:PROFFT_A_04190"/>
<evidence type="ECO:0000256" key="9">
    <source>
        <dbReference type="ARBA" id="ARBA00022741"/>
    </source>
</evidence>
<dbReference type="HAMAP" id="MF_00065">
    <property type="entry name" value="Adenylyl_sulf_kinase"/>
    <property type="match status" value="1"/>
</dbReference>
<dbReference type="Pfam" id="PF01583">
    <property type="entry name" value="APS_kinase"/>
    <property type="match status" value="1"/>
</dbReference>
<feature type="active site" description="Phosphoserine intermediate" evidence="15">
    <location>
        <position position="121"/>
    </location>
</feature>
<dbReference type="InterPro" id="IPR027417">
    <property type="entry name" value="P-loop_NTPase"/>
</dbReference>
<comment type="catalytic activity">
    <reaction evidence="1 15 16">
        <text>adenosine 5'-phosphosulfate + ATP = 3'-phosphoadenylyl sulfate + ADP + H(+)</text>
        <dbReference type="Rhea" id="RHEA:24152"/>
        <dbReference type="ChEBI" id="CHEBI:15378"/>
        <dbReference type="ChEBI" id="CHEBI:30616"/>
        <dbReference type="ChEBI" id="CHEBI:58243"/>
        <dbReference type="ChEBI" id="CHEBI:58339"/>
        <dbReference type="ChEBI" id="CHEBI:456216"/>
        <dbReference type="EC" id="2.7.1.25"/>
    </reaction>
</comment>
<comment type="function">
    <text evidence="2 15 16">Catalyzes the synthesis of activated sulfate.</text>
</comment>
<comment type="similarity">
    <text evidence="4 15 16">Belongs to the APS kinase family.</text>
</comment>
<dbReference type="Gene3D" id="3.40.50.300">
    <property type="entry name" value="P-loop containing nucleotide triphosphate hydrolases"/>
    <property type="match status" value="1"/>
</dbReference>
<dbReference type="NCBIfam" id="NF003013">
    <property type="entry name" value="PRK03846.1"/>
    <property type="match status" value="1"/>
</dbReference>
<dbReference type="EC" id="2.7.1.25" evidence="5 15"/>
<dbReference type="NCBIfam" id="TIGR00455">
    <property type="entry name" value="apsK"/>
    <property type="match status" value="1"/>
</dbReference>
<evidence type="ECO:0000256" key="15">
    <source>
        <dbReference type="HAMAP-Rule" id="MF_00065"/>
    </source>
</evidence>
<evidence type="ECO:0000313" key="19">
    <source>
        <dbReference type="Proteomes" id="UP000683585"/>
    </source>
</evidence>
<dbReference type="GO" id="GO:0070814">
    <property type="term" value="P:hydrogen sulfide biosynthetic process"/>
    <property type="evidence" value="ECO:0007669"/>
    <property type="project" value="UniProtKB-UniRule"/>
</dbReference>
<accession>A0A8E4EYG3</accession>
<evidence type="ECO:0000256" key="8">
    <source>
        <dbReference type="ARBA" id="ARBA00022679"/>
    </source>
</evidence>
<evidence type="ECO:0000256" key="6">
    <source>
        <dbReference type="ARBA" id="ARBA00018163"/>
    </source>
</evidence>
<evidence type="ECO:0000256" key="11">
    <source>
        <dbReference type="ARBA" id="ARBA00022840"/>
    </source>
</evidence>
<evidence type="ECO:0000256" key="13">
    <source>
        <dbReference type="ARBA" id="ARBA00031393"/>
    </source>
</evidence>
<comment type="pathway">
    <text evidence="3 15 16">Sulfur metabolism; hydrogen sulfide biosynthesis; sulfite from sulfate: step 2/3.</text>
</comment>
<evidence type="ECO:0000256" key="10">
    <source>
        <dbReference type="ARBA" id="ARBA00022777"/>
    </source>
</evidence>
<dbReference type="PANTHER" id="PTHR11055">
    <property type="entry name" value="BIFUNCTIONAL 3'-PHOSPHOADENOSINE 5'-PHOSPHOSULFATE SYNTHASE"/>
    <property type="match status" value="1"/>
</dbReference>
<keyword evidence="9 15" id="KW-0547">Nucleotide-binding</keyword>
<evidence type="ECO:0000256" key="12">
    <source>
        <dbReference type="ARBA" id="ARBA00029724"/>
    </source>
</evidence>
<evidence type="ECO:0000256" key="4">
    <source>
        <dbReference type="ARBA" id="ARBA00007008"/>
    </source>
</evidence>
<organism evidence="18 19">
    <name type="scientific">Candidatus Profftia tarda</name>
    <dbReference type="NCBI Taxonomy" id="1177216"/>
    <lineage>
        <taxon>Bacteria</taxon>
        <taxon>Pseudomonadati</taxon>
        <taxon>Pseudomonadota</taxon>
        <taxon>Gammaproteobacteria</taxon>
        <taxon>Enterobacterales</taxon>
        <taxon>Enterobacteriaceae</taxon>
        <taxon>Candidatus Profftia</taxon>
    </lineage>
</organism>
<dbReference type="GO" id="GO:0004020">
    <property type="term" value="F:adenylylsulfate kinase activity"/>
    <property type="evidence" value="ECO:0007669"/>
    <property type="project" value="UniProtKB-UniRule"/>
</dbReference>
<name>A0A8E4EYG3_9ENTR</name>
<sequence>MTAMDIFQKTTKIDFANNNIAWHSHSIGCSDREKLHGHKGAVIWFTGLSGSGKSSIAGALEQELYRIGVSTYLIDGDNIRHGISCDLGFSDADRIKNIRRISQMVKIMQDAGLLVLTALISPYRHERQLVRHIIPEGRFIEVFVDTPLAVCEQRDPKGIYKKARLGEIKYFTGISSIYEMPEEPEIHLNGQELLIDLVAKILELLRHKDIIKS</sequence>
<dbReference type="InterPro" id="IPR002891">
    <property type="entry name" value="APS"/>
</dbReference>
<keyword evidence="7 15" id="KW-0597">Phosphoprotein</keyword>
<feature type="binding site" evidence="15">
    <location>
        <begin position="47"/>
        <end position="54"/>
    </location>
    <ligand>
        <name>ATP</name>
        <dbReference type="ChEBI" id="CHEBI:30616"/>
    </ligand>
</feature>
<dbReference type="CDD" id="cd02027">
    <property type="entry name" value="APSK"/>
    <property type="match status" value="1"/>
</dbReference>
<evidence type="ECO:0000256" key="1">
    <source>
        <dbReference type="ARBA" id="ARBA00001823"/>
    </source>
</evidence>
<dbReference type="GO" id="GO:0000103">
    <property type="term" value="P:sulfate assimilation"/>
    <property type="evidence" value="ECO:0007669"/>
    <property type="project" value="UniProtKB-UniRule"/>
</dbReference>
<dbReference type="SUPFAM" id="SSF52540">
    <property type="entry name" value="P-loop containing nucleoside triphosphate hydrolases"/>
    <property type="match status" value="1"/>
</dbReference>
<proteinExistence type="inferred from homology"/>
<evidence type="ECO:0000256" key="3">
    <source>
        <dbReference type="ARBA" id="ARBA00004806"/>
    </source>
</evidence>
<keyword evidence="10 15" id="KW-0418">Kinase</keyword>
<evidence type="ECO:0000256" key="14">
    <source>
        <dbReference type="ARBA" id="ARBA00031464"/>
    </source>
</evidence>
<evidence type="ECO:0000259" key="17">
    <source>
        <dbReference type="Pfam" id="PF01583"/>
    </source>
</evidence>
<evidence type="ECO:0000256" key="7">
    <source>
        <dbReference type="ARBA" id="ARBA00022553"/>
    </source>
</evidence>
<keyword evidence="8 15" id="KW-0808">Transferase</keyword>
<dbReference type="Proteomes" id="UP000683585">
    <property type="component" value="Chromosome"/>
</dbReference>
<feature type="domain" description="APS kinase" evidence="17">
    <location>
        <begin position="39"/>
        <end position="188"/>
    </location>
</feature>
<dbReference type="FunFam" id="3.40.50.300:FF:000212">
    <property type="entry name" value="Adenylyl-sulfate kinase"/>
    <property type="match status" value="1"/>
</dbReference>
<gene>
    <name evidence="15 18" type="primary">cysC</name>
    <name evidence="18" type="ORF">PROFFT_A_04190</name>
</gene>
<evidence type="ECO:0000256" key="16">
    <source>
        <dbReference type="RuleBase" id="RU004347"/>
    </source>
</evidence>
<evidence type="ECO:0000256" key="2">
    <source>
        <dbReference type="ARBA" id="ARBA00002632"/>
    </source>
</evidence>
<dbReference type="InterPro" id="IPR059117">
    <property type="entry name" value="APS_kinase_dom"/>
</dbReference>
<protein>
    <recommendedName>
        <fullName evidence="6 15">Adenylyl-sulfate kinase</fullName>
        <ecNumber evidence="5 15">2.7.1.25</ecNumber>
    </recommendedName>
    <alternativeName>
        <fullName evidence="13 15">APS kinase</fullName>
    </alternativeName>
    <alternativeName>
        <fullName evidence="14 15">ATP adenosine-5'-phosphosulfate 3'-phosphotransferase</fullName>
    </alternativeName>
    <alternativeName>
        <fullName evidence="12 15">Adenosine-5'-phosphosulfate kinase</fullName>
    </alternativeName>
</protein>
<evidence type="ECO:0000313" key="18">
    <source>
        <dbReference type="EMBL" id="CAD6510861.1"/>
    </source>
</evidence>
<reference evidence="18" key="1">
    <citation type="submission" date="2020-10" db="EMBL/GenBank/DDBJ databases">
        <authorList>
            <person name="Szabo G."/>
        </authorList>
    </citation>
    <scope>NUCLEOTIDE SEQUENCE</scope>
    <source>
        <strain evidence="18">PROFFT</strain>
    </source>
</reference>
<dbReference type="AlphaFoldDB" id="A0A8E4EYG3"/>
<dbReference type="UniPathway" id="UPA00140">
    <property type="reaction ID" value="UER00205"/>
</dbReference>
<dbReference type="PANTHER" id="PTHR11055:SF63">
    <property type="entry name" value="ADENYLYL-SULFATE KINASE 1, CHLOROPLASTIC"/>
    <property type="match status" value="1"/>
</dbReference>
<dbReference type="GO" id="GO:0005524">
    <property type="term" value="F:ATP binding"/>
    <property type="evidence" value="ECO:0007669"/>
    <property type="project" value="UniProtKB-UniRule"/>
</dbReference>
<dbReference type="EMBL" id="LR890047">
    <property type="protein sequence ID" value="CAD6510861.1"/>
    <property type="molecule type" value="Genomic_DNA"/>
</dbReference>
<keyword evidence="11 15" id="KW-0067">ATP-binding</keyword>
<evidence type="ECO:0000256" key="5">
    <source>
        <dbReference type="ARBA" id="ARBA00012121"/>
    </source>
</evidence>